<evidence type="ECO:0000313" key="7">
    <source>
        <dbReference type="Proteomes" id="UP000179057"/>
    </source>
</evidence>
<dbReference type="Gene3D" id="1.10.10.200">
    <property type="match status" value="1"/>
</dbReference>
<evidence type="ECO:0000259" key="5">
    <source>
        <dbReference type="Pfam" id="PF20772"/>
    </source>
</evidence>
<sequence length="184" mass="20357">MAGHSHAANVKHKKAANDKKRGKIFSKLIKAISIAARDEANPQFNPRLRTAIDTAVENQVPKENIERAIKKAAEPGEELEELTMEAYGPEGSALIITAITDNRNRTVSEVKLILKKQDAKWADPGSVLWAFDHDNEGGWQAKFPQAITEDGKQKLEALIEALDDQDDVDDIYVNIDLSVNELTS</sequence>
<dbReference type="InterPro" id="IPR048300">
    <property type="entry name" value="TACO1_YebC-like_2nd/3rd_dom"/>
</dbReference>
<name>A0A1F8E3F0_9BACT</name>
<evidence type="ECO:0000313" key="6">
    <source>
        <dbReference type="EMBL" id="OGM95344.1"/>
    </source>
</evidence>
<dbReference type="InterPro" id="IPR029072">
    <property type="entry name" value="YebC-like"/>
</dbReference>
<dbReference type="AlphaFoldDB" id="A0A1F8E3F0"/>
<evidence type="ECO:0000259" key="4">
    <source>
        <dbReference type="Pfam" id="PF01709"/>
    </source>
</evidence>
<dbReference type="GO" id="GO:0005737">
    <property type="term" value="C:cytoplasm"/>
    <property type="evidence" value="ECO:0007669"/>
    <property type="project" value="UniProtKB-ARBA"/>
</dbReference>
<dbReference type="Pfam" id="PF01709">
    <property type="entry name" value="Transcrip_reg"/>
    <property type="match status" value="1"/>
</dbReference>
<dbReference type="InterPro" id="IPR026564">
    <property type="entry name" value="Transcrip_reg_TACO1-like_dom3"/>
</dbReference>
<dbReference type="SUPFAM" id="SSF75625">
    <property type="entry name" value="YebC-like"/>
    <property type="match status" value="1"/>
</dbReference>
<organism evidence="6 7">
    <name type="scientific">Candidatus Wolfebacteria bacterium RIFOXYD1_FULL_48_65</name>
    <dbReference type="NCBI Taxonomy" id="1802561"/>
    <lineage>
        <taxon>Bacteria</taxon>
        <taxon>Candidatus Wolfeibacteriota</taxon>
    </lineage>
</organism>
<evidence type="ECO:0000256" key="1">
    <source>
        <dbReference type="ARBA" id="ARBA00008724"/>
    </source>
</evidence>
<evidence type="ECO:0008006" key="8">
    <source>
        <dbReference type="Google" id="ProtNLM"/>
    </source>
</evidence>
<dbReference type="Gene3D" id="3.30.70.980">
    <property type="match status" value="1"/>
</dbReference>
<comment type="similarity">
    <text evidence="1">Belongs to the TACO1 family.</text>
</comment>
<reference evidence="6 7" key="1">
    <citation type="journal article" date="2016" name="Nat. Commun.">
        <title>Thousands of microbial genomes shed light on interconnected biogeochemical processes in an aquifer system.</title>
        <authorList>
            <person name="Anantharaman K."/>
            <person name="Brown C.T."/>
            <person name="Hug L.A."/>
            <person name="Sharon I."/>
            <person name="Castelle C.J."/>
            <person name="Probst A.J."/>
            <person name="Thomas B.C."/>
            <person name="Singh A."/>
            <person name="Wilkins M.J."/>
            <person name="Karaoz U."/>
            <person name="Brodie E.L."/>
            <person name="Williams K.H."/>
            <person name="Hubbard S.S."/>
            <person name="Banfield J.F."/>
        </authorList>
    </citation>
    <scope>NUCLEOTIDE SEQUENCE [LARGE SCALE GENOMIC DNA]</scope>
</reference>
<dbReference type="Pfam" id="PF20772">
    <property type="entry name" value="TACO1_YebC_N"/>
    <property type="match status" value="1"/>
</dbReference>
<gene>
    <name evidence="6" type="ORF">A2610_02545</name>
</gene>
<dbReference type="InterPro" id="IPR002876">
    <property type="entry name" value="Transcrip_reg_TACO1-like"/>
</dbReference>
<dbReference type="PANTHER" id="PTHR12532">
    <property type="entry name" value="TRANSLATIONAL ACTIVATOR OF CYTOCHROME C OXIDASE 1"/>
    <property type="match status" value="1"/>
</dbReference>
<comment type="caution">
    <text evidence="6">The sequence shown here is derived from an EMBL/GenBank/DDBJ whole genome shotgun (WGS) entry which is preliminary data.</text>
</comment>
<dbReference type="InterPro" id="IPR049083">
    <property type="entry name" value="TACO1_YebC_N"/>
</dbReference>
<feature type="domain" description="TACO1/YebC-like second and third" evidence="4">
    <location>
        <begin position="79"/>
        <end position="133"/>
    </location>
</feature>
<dbReference type="Proteomes" id="UP000179057">
    <property type="component" value="Unassembled WGS sequence"/>
</dbReference>
<proteinExistence type="inferred from homology"/>
<keyword evidence="3" id="KW-0804">Transcription</keyword>
<evidence type="ECO:0000256" key="2">
    <source>
        <dbReference type="ARBA" id="ARBA00023015"/>
    </source>
</evidence>
<dbReference type="InterPro" id="IPR017856">
    <property type="entry name" value="Integrase-like_N"/>
</dbReference>
<accession>A0A1F8E3F0</accession>
<keyword evidence="2" id="KW-0805">Transcription regulation</keyword>
<dbReference type="PANTHER" id="PTHR12532:SF0">
    <property type="entry name" value="TRANSLATIONAL ACTIVATOR OF CYTOCHROME C OXIDASE 1"/>
    <property type="match status" value="1"/>
</dbReference>
<dbReference type="FunFam" id="1.10.10.200:FF:000002">
    <property type="entry name" value="Probable transcriptional regulatory protein CLM62_37755"/>
    <property type="match status" value="1"/>
</dbReference>
<dbReference type="EMBL" id="MGIV01000008">
    <property type="protein sequence ID" value="OGM95344.1"/>
    <property type="molecule type" value="Genomic_DNA"/>
</dbReference>
<evidence type="ECO:0000256" key="3">
    <source>
        <dbReference type="ARBA" id="ARBA00023163"/>
    </source>
</evidence>
<feature type="domain" description="TACO1/YebC-like N-terminal" evidence="5">
    <location>
        <begin position="5"/>
        <end position="73"/>
    </location>
</feature>
<protein>
    <recommendedName>
        <fullName evidence="8">Transcriptional regulatory protein</fullName>
    </recommendedName>
</protein>